<proteinExistence type="predicted"/>
<protein>
    <submittedName>
        <fullName evidence="2">Uncharacterized protein</fullName>
    </submittedName>
</protein>
<accession>A0A1A9QD61</accession>
<dbReference type="RefSeq" id="WP_187150551.1">
    <property type="nucleotide sequence ID" value="NZ_LWUJ01000012.1"/>
</dbReference>
<dbReference type="Proteomes" id="UP000077623">
    <property type="component" value="Unassembled WGS sequence"/>
</dbReference>
<evidence type="ECO:0000313" key="3">
    <source>
        <dbReference type="Proteomes" id="UP000077623"/>
    </source>
</evidence>
<keyword evidence="1" id="KW-0175">Coiled coil</keyword>
<gene>
    <name evidence="2" type="ORF">A6V39_04620</name>
</gene>
<feature type="coiled-coil region" evidence="1">
    <location>
        <begin position="25"/>
        <end position="66"/>
    </location>
</feature>
<dbReference type="STRING" id="432608.A6V39_04620"/>
<evidence type="ECO:0000256" key="1">
    <source>
        <dbReference type="SAM" id="Coils"/>
    </source>
</evidence>
<evidence type="ECO:0000313" key="2">
    <source>
        <dbReference type="EMBL" id="OAL10168.1"/>
    </source>
</evidence>
<reference evidence="3" key="1">
    <citation type="submission" date="2016-04" db="EMBL/GenBank/DDBJ databases">
        <authorList>
            <person name="Quiroz-Castaneda R.E."/>
            <person name="Martinez-Ocampo F."/>
        </authorList>
    </citation>
    <scope>NUCLEOTIDE SEQUENCE [LARGE SCALE GENOMIC DNA]</scope>
    <source>
        <strain evidence="3">INIFAP01</strain>
    </source>
</reference>
<dbReference type="AlphaFoldDB" id="A0A1A9QD61"/>
<sequence>MAGISDIFGFIANFFSSFLGFFEEKGRLRAKSEDFEELCQKKQQEVEEMKAKIDELEKNAEDFKEKVKLIDFLGGFEEMQKIIDDYGSFAKIREKLLEREQYKLKQAEYEKTLEENFNLVKENIKLKSELEQLKEATPKS</sequence>
<keyword evidence="3" id="KW-1185">Reference proteome</keyword>
<name>A0A1A9QD61_9MOLU</name>
<organism evidence="2 3">
    <name type="scientific">Candidatus Mycoplasma haematobovis</name>
    <dbReference type="NCBI Taxonomy" id="432608"/>
    <lineage>
        <taxon>Bacteria</taxon>
        <taxon>Bacillati</taxon>
        <taxon>Mycoplasmatota</taxon>
        <taxon>Mollicutes</taxon>
        <taxon>Mycoplasmataceae</taxon>
        <taxon>Mycoplasma</taxon>
    </lineage>
</organism>
<comment type="caution">
    <text evidence="2">The sequence shown here is derived from an EMBL/GenBank/DDBJ whole genome shotgun (WGS) entry which is preliminary data.</text>
</comment>
<dbReference type="EMBL" id="LWUJ01000012">
    <property type="protein sequence ID" value="OAL10168.1"/>
    <property type="molecule type" value="Genomic_DNA"/>
</dbReference>